<comment type="caution">
    <text evidence="1">The sequence shown here is derived from an EMBL/GenBank/DDBJ whole genome shotgun (WGS) entry which is preliminary data.</text>
</comment>
<keyword evidence="2" id="KW-1185">Reference proteome</keyword>
<sequence>MRGSPAAVPTFGRRAGPKLELQVGTEFVCTHERFCNPGEKSLHLALLSRTVISKEKRPERTPACTDLLTGDSFSSSPAVGRNTGFFDTNMGAAASQEAPLCSPLECILKHCNTFGGDPMTKNQLK</sequence>
<reference evidence="1 2" key="1">
    <citation type="journal article" date="2023" name="J. Hered.">
        <title>Chromosome-level genome of the wood stork (Mycteria americana) provides insight into avian chromosome evolution.</title>
        <authorList>
            <person name="Flamio R. Jr."/>
            <person name="Ramstad K.M."/>
        </authorList>
    </citation>
    <scope>NUCLEOTIDE SEQUENCE [LARGE SCALE GENOMIC DNA]</scope>
    <source>
        <strain evidence="1">JAX WOST 10</strain>
    </source>
</reference>
<name>A0AAN7N1J1_MYCAM</name>
<gene>
    <name evidence="1" type="ORF">QYF61_006368</name>
</gene>
<proteinExistence type="predicted"/>
<dbReference type="EMBL" id="JAUNZN010000031">
    <property type="protein sequence ID" value="KAK4807307.1"/>
    <property type="molecule type" value="Genomic_DNA"/>
</dbReference>
<evidence type="ECO:0000313" key="1">
    <source>
        <dbReference type="EMBL" id="KAK4807307.1"/>
    </source>
</evidence>
<protein>
    <submittedName>
        <fullName evidence="1">Uncharacterized protein</fullName>
    </submittedName>
</protein>
<dbReference type="Proteomes" id="UP001333110">
    <property type="component" value="Unassembled WGS sequence"/>
</dbReference>
<organism evidence="1 2">
    <name type="scientific">Mycteria americana</name>
    <name type="common">Wood stork</name>
    <dbReference type="NCBI Taxonomy" id="33587"/>
    <lineage>
        <taxon>Eukaryota</taxon>
        <taxon>Metazoa</taxon>
        <taxon>Chordata</taxon>
        <taxon>Craniata</taxon>
        <taxon>Vertebrata</taxon>
        <taxon>Euteleostomi</taxon>
        <taxon>Archelosauria</taxon>
        <taxon>Archosauria</taxon>
        <taxon>Dinosauria</taxon>
        <taxon>Saurischia</taxon>
        <taxon>Theropoda</taxon>
        <taxon>Coelurosauria</taxon>
        <taxon>Aves</taxon>
        <taxon>Neognathae</taxon>
        <taxon>Neoaves</taxon>
        <taxon>Aequornithes</taxon>
        <taxon>Ciconiiformes</taxon>
        <taxon>Ciconiidae</taxon>
        <taxon>Mycteria</taxon>
    </lineage>
</organism>
<accession>A0AAN7N1J1</accession>
<dbReference type="AlphaFoldDB" id="A0AAN7N1J1"/>
<evidence type="ECO:0000313" key="2">
    <source>
        <dbReference type="Proteomes" id="UP001333110"/>
    </source>
</evidence>